<evidence type="ECO:0000256" key="8">
    <source>
        <dbReference type="SAM" id="Phobius"/>
    </source>
</evidence>
<evidence type="ECO:0000256" key="2">
    <source>
        <dbReference type="ARBA" id="ARBA00022448"/>
    </source>
</evidence>
<dbReference type="GO" id="GO:1902600">
    <property type="term" value="P:proton transmembrane transport"/>
    <property type="evidence" value="ECO:0007669"/>
    <property type="project" value="InterPro"/>
</dbReference>
<keyword evidence="11" id="KW-1185">Reference proteome</keyword>
<evidence type="ECO:0000256" key="5">
    <source>
        <dbReference type="ARBA" id="ARBA00022989"/>
    </source>
</evidence>
<feature type="domain" description="Cation/H+ exchanger transmembrane" evidence="9">
    <location>
        <begin position="10"/>
        <end position="388"/>
    </location>
</feature>
<dbReference type="GO" id="GO:0015297">
    <property type="term" value="F:antiporter activity"/>
    <property type="evidence" value="ECO:0007669"/>
    <property type="project" value="UniProtKB-KW"/>
</dbReference>
<feature type="transmembrane region" description="Helical" evidence="8">
    <location>
        <begin position="229"/>
        <end position="255"/>
    </location>
</feature>
<dbReference type="InterPro" id="IPR006153">
    <property type="entry name" value="Cation/H_exchanger_TM"/>
</dbReference>
<keyword evidence="7 8" id="KW-0472">Membrane</keyword>
<feature type="transmembrane region" description="Helical" evidence="8">
    <location>
        <begin position="364"/>
        <end position="386"/>
    </location>
</feature>
<evidence type="ECO:0000256" key="4">
    <source>
        <dbReference type="ARBA" id="ARBA00022692"/>
    </source>
</evidence>
<evidence type="ECO:0000313" key="10">
    <source>
        <dbReference type="EMBL" id="SLN66481.1"/>
    </source>
</evidence>
<evidence type="ECO:0000256" key="3">
    <source>
        <dbReference type="ARBA" id="ARBA00022449"/>
    </source>
</evidence>
<dbReference type="PANTHER" id="PTHR32507">
    <property type="entry name" value="NA(+)/H(+) ANTIPORTER 1"/>
    <property type="match status" value="1"/>
</dbReference>
<name>A0A1X7A0K4_9RHOB</name>
<evidence type="ECO:0000256" key="1">
    <source>
        <dbReference type="ARBA" id="ARBA00004651"/>
    </source>
</evidence>
<feature type="transmembrane region" description="Helical" evidence="8">
    <location>
        <begin position="190"/>
        <end position="209"/>
    </location>
</feature>
<feature type="transmembrane region" description="Helical" evidence="8">
    <location>
        <begin position="158"/>
        <end position="178"/>
    </location>
</feature>
<gene>
    <name evidence="10" type="primary">nhaP</name>
    <name evidence="10" type="ORF">ROA7450_03537</name>
</gene>
<comment type="subcellular location">
    <subcellularLocation>
        <location evidence="1">Cell membrane</location>
        <topology evidence="1">Multi-pass membrane protein</topology>
    </subcellularLocation>
</comment>
<dbReference type="PANTHER" id="PTHR32507:SF8">
    <property type="entry name" value="CNH1P"/>
    <property type="match status" value="1"/>
</dbReference>
<keyword evidence="5 8" id="KW-1133">Transmembrane helix</keyword>
<feature type="transmembrane region" description="Helical" evidence="8">
    <location>
        <begin position="89"/>
        <end position="108"/>
    </location>
</feature>
<sequence>MIGGIIICIAAVTYGLMAERLSKTPITAPIIFISLGAILATSGALSTTEINHFLHPLAEFALVVVLFLDAAKTDFKALERRHIWPQRMLLIGLPLAIIFGTLAFYAILPAWPLAMIGLAAAVLSPTDAALGQAVVSNTAVPERDRRALTVESGLNDGMALPIILMLTSLVAIEVSSGSAGQWLMFGLKQITLGPLVGAIVGSVAGIALLKAKANNTTTEAYEGAATLAIAGGAYLLANYVGGNGFIATFVAGLCFGHKVQGQCPFVYEFAEGEGQLLTWAAFLFIGAGLVPEAISNLTWPMFLAIMVSLFVVRPLAIWISLIGTDATPVTRLFFGWFGPRGLATALFALLVLHELPEDAGHGLLMLAANAVWISALLHGLSSAPAARWYGKISRPQDG</sequence>
<proteinExistence type="predicted"/>
<feature type="transmembrane region" description="Helical" evidence="8">
    <location>
        <begin position="333"/>
        <end position="352"/>
    </location>
</feature>
<dbReference type="RefSeq" id="WP_085807198.1">
    <property type="nucleotide sequence ID" value="NZ_FWFX01000013.1"/>
</dbReference>
<dbReference type="Pfam" id="PF00999">
    <property type="entry name" value="Na_H_Exchanger"/>
    <property type="match status" value="1"/>
</dbReference>
<feature type="transmembrane region" description="Helical" evidence="8">
    <location>
        <begin position="300"/>
        <end position="321"/>
    </location>
</feature>
<keyword evidence="2" id="KW-0813">Transport</keyword>
<feature type="transmembrane region" description="Helical" evidence="8">
    <location>
        <begin position="276"/>
        <end position="294"/>
    </location>
</feature>
<keyword evidence="4 8" id="KW-0812">Transmembrane</keyword>
<keyword evidence="3" id="KW-0050">Antiport</keyword>
<protein>
    <submittedName>
        <fullName evidence="10">K(+)/H(+) antiporter NhaP</fullName>
    </submittedName>
</protein>
<feature type="transmembrane region" description="Helical" evidence="8">
    <location>
        <begin position="52"/>
        <end position="68"/>
    </location>
</feature>
<keyword evidence="6" id="KW-0406">Ion transport</keyword>
<dbReference type="AlphaFoldDB" id="A0A1X7A0K4"/>
<evidence type="ECO:0000259" key="9">
    <source>
        <dbReference type="Pfam" id="PF00999"/>
    </source>
</evidence>
<evidence type="ECO:0000313" key="11">
    <source>
        <dbReference type="Proteomes" id="UP000193061"/>
    </source>
</evidence>
<dbReference type="GO" id="GO:0005886">
    <property type="term" value="C:plasma membrane"/>
    <property type="evidence" value="ECO:0007669"/>
    <property type="project" value="UniProtKB-SubCell"/>
</dbReference>
<organism evidence="10 11">
    <name type="scientific">Roseovarius albus</name>
    <dbReference type="NCBI Taxonomy" id="1247867"/>
    <lineage>
        <taxon>Bacteria</taxon>
        <taxon>Pseudomonadati</taxon>
        <taxon>Pseudomonadota</taxon>
        <taxon>Alphaproteobacteria</taxon>
        <taxon>Rhodobacterales</taxon>
        <taxon>Roseobacteraceae</taxon>
        <taxon>Roseovarius</taxon>
    </lineage>
</organism>
<evidence type="ECO:0000256" key="6">
    <source>
        <dbReference type="ARBA" id="ARBA00023065"/>
    </source>
</evidence>
<accession>A0A1X7A0K4</accession>
<dbReference type="Proteomes" id="UP000193061">
    <property type="component" value="Unassembled WGS sequence"/>
</dbReference>
<dbReference type="OrthoDB" id="9810860at2"/>
<dbReference type="EMBL" id="FWFX01000013">
    <property type="protein sequence ID" value="SLN66481.1"/>
    <property type="molecule type" value="Genomic_DNA"/>
</dbReference>
<feature type="transmembrane region" description="Helical" evidence="8">
    <location>
        <begin position="26"/>
        <end position="46"/>
    </location>
</feature>
<evidence type="ECO:0000256" key="7">
    <source>
        <dbReference type="ARBA" id="ARBA00023136"/>
    </source>
</evidence>
<reference evidence="10 11" key="1">
    <citation type="submission" date="2017-03" db="EMBL/GenBank/DDBJ databases">
        <authorList>
            <person name="Afonso C.L."/>
            <person name="Miller P.J."/>
            <person name="Scott M.A."/>
            <person name="Spackman E."/>
            <person name="Goraichik I."/>
            <person name="Dimitrov K.M."/>
            <person name="Suarez D.L."/>
            <person name="Swayne D.E."/>
        </authorList>
    </citation>
    <scope>NUCLEOTIDE SEQUENCE [LARGE SCALE GENOMIC DNA]</scope>
    <source>
        <strain evidence="10 11">CECT 7450</strain>
    </source>
</reference>